<keyword evidence="3" id="KW-1185">Reference proteome</keyword>
<reference evidence="2" key="1">
    <citation type="submission" date="2023-07" db="EMBL/GenBank/DDBJ databases">
        <authorList>
            <consortium name="AG Swart"/>
            <person name="Singh M."/>
            <person name="Singh A."/>
            <person name="Seah K."/>
            <person name="Emmerich C."/>
        </authorList>
    </citation>
    <scope>NUCLEOTIDE SEQUENCE</scope>
    <source>
        <strain evidence="2">DP1</strain>
    </source>
</reference>
<comment type="caution">
    <text evidence="2">The sequence shown here is derived from an EMBL/GenBank/DDBJ whole genome shotgun (WGS) entry which is preliminary data.</text>
</comment>
<feature type="region of interest" description="Disordered" evidence="1">
    <location>
        <begin position="627"/>
        <end position="658"/>
    </location>
</feature>
<organism evidence="2 3">
    <name type="scientific">Euplotes crassus</name>
    <dbReference type="NCBI Taxonomy" id="5936"/>
    <lineage>
        <taxon>Eukaryota</taxon>
        <taxon>Sar</taxon>
        <taxon>Alveolata</taxon>
        <taxon>Ciliophora</taxon>
        <taxon>Intramacronucleata</taxon>
        <taxon>Spirotrichea</taxon>
        <taxon>Hypotrichia</taxon>
        <taxon>Euplotida</taxon>
        <taxon>Euplotidae</taxon>
        <taxon>Moneuplotes</taxon>
    </lineage>
</organism>
<dbReference type="Proteomes" id="UP001295684">
    <property type="component" value="Unassembled WGS sequence"/>
</dbReference>
<sequence>MPRKLGKRHLKNYKSLDTLRGAFEKSSSFSSQIEGKKIRSNNFSLPNLKGIQKHEIESKIADKKDEPMRAHFDKANKFGKKIYSQIFESDSSNFLSNSLKNLKINDNHKYLRGMMKNFKSIQTKVDNQPTIDPVPNLSVRCPDNKLIDEIKERNIKLDIIDKIQISKIKQNLYIDNRQKSLDTFIQQIKKYSSESWVCIKEILLLANRCGLKLDQRSFNGFLMRKSLVPGKFPGNLIEKYIVPIFEAPNVEPQKSSDSASFNKIKMKKKAGYKEGKKSKSKLGDYLHPNSQIERMKEEKDKKRTIQTEKLIFKISEALFKHGLTITKWLNKGIKENPKTLIRDRVIDGHEYQLIKRDNFIDALEEIGIHTTLRDKDNLKQLLGTTFLDFIDLKIVINIFSKLGINEDIPNSTKMLNFEIFNGECIRIYNRIIQCMEKENVKDVDDWLPQEIIEPFQVVSRDKEHQVGTIYVDKFKKFLSEKKIISNGQELNEFFVEFLELSPYHDHLIMVKKLKKSLEIVKNCEYYRNFGTAKRTGIIHRKCDIHRLFKGLKMTEEEFMVMKQNLKDIDVRKNQLEALRKIVAMWKKNIMRRNSIQDYVEKARSKFKQVLTKNKVINQFKLALDKSEKKKAESPDNNLKPRRYSLKKRSSKKEERRDSIFSIDSQKSEYMDSVAGFSQIGFKGYSIDFLRKRFGLS</sequence>
<evidence type="ECO:0000313" key="3">
    <source>
        <dbReference type="Proteomes" id="UP001295684"/>
    </source>
</evidence>
<evidence type="ECO:0000256" key="1">
    <source>
        <dbReference type="SAM" id="MobiDB-lite"/>
    </source>
</evidence>
<evidence type="ECO:0000313" key="2">
    <source>
        <dbReference type="EMBL" id="CAI2381378.1"/>
    </source>
</evidence>
<gene>
    <name evidence="2" type="ORF">ECRASSUSDP1_LOCUS22833</name>
</gene>
<name>A0AAD1XYQ9_EUPCR</name>
<proteinExistence type="predicted"/>
<accession>A0AAD1XYQ9</accession>
<protein>
    <submittedName>
        <fullName evidence="2">Uncharacterized protein</fullName>
    </submittedName>
</protein>
<dbReference type="AlphaFoldDB" id="A0AAD1XYQ9"/>
<dbReference type="EMBL" id="CAMPGE010023439">
    <property type="protein sequence ID" value="CAI2381378.1"/>
    <property type="molecule type" value="Genomic_DNA"/>
</dbReference>
<feature type="compositionally biased region" description="Basic residues" evidence="1">
    <location>
        <begin position="639"/>
        <end position="650"/>
    </location>
</feature>